<evidence type="ECO:0000256" key="1">
    <source>
        <dbReference type="ARBA" id="ARBA00022448"/>
    </source>
</evidence>
<dbReference type="PROSITE" id="PS50893">
    <property type="entry name" value="ABC_TRANSPORTER_2"/>
    <property type="match status" value="1"/>
</dbReference>
<dbReference type="Pfam" id="PF12399">
    <property type="entry name" value="BCA_ABC_TP_C"/>
    <property type="match status" value="1"/>
</dbReference>
<dbReference type="InterPro" id="IPR003593">
    <property type="entry name" value="AAA+_ATPase"/>
</dbReference>
<evidence type="ECO:0000256" key="2">
    <source>
        <dbReference type="ARBA" id="ARBA00022741"/>
    </source>
</evidence>
<organism evidence="5 6">
    <name type="scientific">Enterocloster bolteae</name>
    <dbReference type="NCBI Taxonomy" id="208479"/>
    <lineage>
        <taxon>Bacteria</taxon>
        <taxon>Bacillati</taxon>
        <taxon>Bacillota</taxon>
        <taxon>Clostridia</taxon>
        <taxon>Lachnospirales</taxon>
        <taxon>Lachnospiraceae</taxon>
        <taxon>Enterocloster</taxon>
    </lineage>
</organism>
<dbReference type="InterPro" id="IPR027417">
    <property type="entry name" value="P-loop_NTPase"/>
</dbReference>
<dbReference type="Gene3D" id="3.40.50.300">
    <property type="entry name" value="P-loop containing nucleotide triphosphate hydrolases"/>
    <property type="match status" value="1"/>
</dbReference>
<dbReference type="SMART" id="SM00382">
    <property type="entry name" value="AAA"/>
    <property type="match status" value="1"/>
</dbReference>
<dbReference type="PANTHER" id="PTHR45772:SF7">
    <property type="entry name" value="AMINO ACID ABC TRANSPORTER ATP-BINDING PROTEIN"/>
    <property type="match status" value="1"/>
</dbReference>
<evidence type="ECO:0000259" key="4">
    <source>
        <dbReference type="PROSITE" id="PS50893"/>
    </source>
</evidence>
<gene>
    <name evidence="5" type="ORF">DW839_16490</name>
</gene>
<dbReference type="GO" id="GO:0016887">
    <property type="term" value="F:ATP hydrolysis activity"/>
    <property type="evidence" value="ECO:0007669"/>
    <property type="project" value="InterPro"/>
</dbReference>
<keyword evidence="3 5" id="KW-0067">ATP-binding</keyword>
<reference evidence="5 6" key="1">
    <citation type="submission" date="2018-08" db="EMBL/GenBank/DDBJ databases">
        <title>A genome reference for cultivated species of the human gut microbiota.</title>
        <authorList>
            <person name="Zou Y."/>
            <person name="Xue W."/>
            <person name="Luo G."/>
        </authorList>
    </citation>
    <scope>NUCLEOTIDE SEQUENCE [LARGE SCALE GENOMIC DNA]</scope>
    <source>
        <strain evidence="5 6">AM35-14</strain>
    </source>
</reference>
<dbReference type="RefSeq" id="WP_002569939.1">
    <property type="nucleotide sequence ID" value="NZ_BAABXO010000001.1"/>
</dbReference>
<dbReference type="GO" id="GO:0015192">
    <property type="term" value="F:L-phenylalanine transmembrane transporter activity"/>
    <property type="evidence" value="ECO:0007669"/>
    <property type="project" value="TreeGrafter"/>
</dbReference>
<dbReference type="SUPFAM" id="SSF52540">
    <property type="entry name" value="P-loop containing nucleoside triphosphate hydrolases"/>
    <property type="match status" value="1"/>
</dbReference>
<dbReference type="GO" id="GO:0005886">
    <property type="term" value="C:plasma membrane"/>
    <property type="evidence" value="ECO:0007669"/>
    <property type="project" value="TreeGrafter"/>
</dbReference>
<dbReference type="InterPro" id="IPR032823">
    <property type="entry name" value="BCA_ABC_TP_C"/>
</dbReference>
<dbReference type="GO" id="GO:0005524">
    <property type="term" value="F:ATP binding"/>
    <property type="evidence" value="ECO:0007669"/>
    <property type="project" value="UniProtKB-KW"/>
</dbReference>
<dbReference type="FunFam" id="3.40.50.300:FF:000421">
    <property type="entry name" value="Branched-chain amino acid ABC transporter ATP-binding protein"/>
    <property type="match status" value="1"/>
</dbReference>
<sequence length="268" mass="29889">MQKAVNKRMESLLKVTGITKKFQGLVAVDNVSIDMKEHTIHALIGPNGAGKTTTVNLITGVLPLTSGKVEFGGKDITGMTTHDIARQGIGRTFQNIKVFPTMTLLENVMVGGHQQAPMGMMRGIFDIRGSRAEEKRLKEKAEEVLKRIGMYELRGSLMKNLPYGRQKISEIGRAMMNDPKLILLDEPAAGLNPSERAELVDVIYKAYEDGYSFFMIEHNMDVVMKISDYITVLSFGRMIAEGTPKEVQSNEEVIRAYLGSRYVEQDSR</sequence>
<protein>
    <submittedName>
        <fullName evidence="5">ABC transporter ATP-binding protein</fullName>
    </submittedName>
</protein>
<dbReference type="GO" id="GO:0015188">
    <property type="term" value="F:L-isoleucine transmembrane transporter activity"/>
    <property type="evidence" value="ECO:0007669"/>
    <property type="project" value="TreeGrafter"/>
</dbReference>
<evidence type="ECO:0000256" key="3">
    <source>
        <dbReference type="ARBA" id="ARBA00022840"/>
    </source>
</evidence>
<dbReference type="GeneID" id="23116823"/>
<comment type="caution">
    <text evidence="5">The sequence shown here is derived from an EMBL/GenBank/DDBJ whole genome shotgun (WGS) entry which is preliminary data.</text>
</comment>
<dbReference type="Pfam" id="PF00005">
    <property type="entry name" value="ABC_tran"/>
    <property type="match status" value="1"/>
</dbReference>
<dbReference type="EMBL" id="QSHZ01000017">
    <property type="protein sequence ID" value="RHC54992.1"/>
    <property type="molecule type" value="Genomic_DNA"/>
</dbReference>
<evidence type="ECO:0000313" key="6">
    <source>
        <dbReference type="Proteomes" id="UP000283975"/>
    </source>
</evidence>
<accession>A0A414ATU4</accession>
<dbReference type="GO" id="GO:0005304">
    <property type="term" value="F:L-valine transmembrane transporter activity"/>
    <property type="evidence" value="ECO:0007669"/>
    <property type="project" value="TreeGrafter"/>
</dbReference>
<keyword evidence="1" id="KW-0813">Transport</keyword>
<dbReference type="GO" id="GO:0042941">
    <property type="term" value="P:D-alanine transmembrane transport"/>
    <property type="evidence" value="ECO:0007669"/>
    <property type="project" value="TreeGrafter"/>
</dbReference>
<dbReference type="PANTHER" id="PTHR45772">
    <property type="entry name" value="CONSERVED COMPONENT OF ABC TRANSPORTER FOR NATURAL AMINO ACIDS-RELATED"/>
    <property type="match status" value="1"/>
</dbReference>
<dbReference type="CDD" id="cd03219">
    <property type="entry name" value="ABC_Mj1267_LivG_branched"/>
    <property type="match status" value="1"/>
</dbReference>
<keyword evidence="2" id="KW-0547">Nucleotide-binding</keyword>
<proteinExistence type="predicted"/>
<feature type="domain" description="ABC transporter" evidence="4">
    <location>
        <begin position="13"/>
        <end position="260"/>
    </location>
</feature>
<dbReference type="GO" id="GO:0015808">
    <property type="term" value="P:L-alanine transport"/>
    <property type="evidence" value="ECO:0007669"/>
    <property type="project" value="TreeGrafter"/>
</dbReference>
<dbReference type="Proteomes" id="UP000283975">
    <property type="component" value="Unassembled WGS sequence"/>
</dbReference>
<dbReference type="InterPro" id="IPR003439">
    <property type="entry name" value="ABC_transporter-like_ATP-bd"/>
</dbReference>
<dbReference type="AlphaFoldDB" id="A0A414ATU4"/>
<name>A0A414ATU4_9FIRM</name>
<dbReference type="GO" id="GO:1903805">
    <property type="term" value="P:L-valine import across plasma membrane"/>
    <property type="evidence" value="ECO:0007669"/>
    <property type="project" value="TreeGrafter"/>
</dbReference>
<dbReference type="InterPro" id="IPR051120">
    <property type="entry name" value="ABC_AA/LPS_Transport"/>
</dbReference>
<evidence type="ECO:0000313" key="5">
    <source>
        <dbReference type="EMBL" id="RHC54992.1"/>
    </source>
</evidence>
<dbReference type="GO" id="GO:1903806">
    <property type="term" value="P:L-isoleucine import across plasma membrane"/>
    <property type="evidence" value="ECO:0007669"/>
    <property type="project" value="TreeGrafter"/>
</dbReference>